<protein>
    <recommendedName>
        <fullName evidence="7">Lipopolysaccharide assembly protein A domain-containing protein</fullName>
    </recommendedName>
</protein>
<reference evidence="8 9" key="1">
    <citation type="submission" date="2019-02" db="EMBL/GenBank/DDBJ databases">
        <title>Deep-cultivation of Planctomycetes and their phenomic and genomic characterization uncovers novel biology.</title>
        <authorList>
            <person name="Wiegand S."/>
            <person name="Jogler M."/>
            <person name="Boedeker C."/>
            <person name="Pinto D."/>
            <person name="Vollmers J."/>
            <person name="Rivas-Marin E."/>
            <person name="Kohn T."/>
            <person name="Peeters S.H."/>
            <person name="Heuer A."/>
            <person name="Rast P."/>
            <person name="Oberbeckmann S."/>
            <person name="Bunk B."/>
            <person name="Jeske O."/>
            <person name="Meyerdierks A."/>
            <person name="Storesund J.E."/>
            <person name="Kallscheuer N."/>
            <person name="Luecker S."/>
            <person name="Lage O.M."/>
            <person name="Pohl T."/>
            <person name="Merkel B.J."/>
            <person name="Hornburger P."/>
            <person name="Mueller R.-W."/>
            <person name="Bruemmer F."/>
            <person name="Labrenz M."/>
            <person name="Spormann A.M."/>
            <person name="Op den Camp H."/>
            <person name="Overmann J."/>
            <person name="Amann R."/>
            <person name="Jetten M.S.M."/>
            <person name="Mascher T."/>
            <person name="Medema M.H."/>
            <person name="Devos D.P."/>
            <person name="Kaster A.-K."/>
            <person name="Ovreas L."/>
            <person name="Rohde M."/>
            <person name="Galperin M.Y."/>
            <person name="Jogler C."/>
        </authorList>
    </citation>
    <scope>NUCLEOTIDE SEQUENCE [LARGE SCALE GENOMIC DNA]</scope>
    <source>
        <strain evidence="8 9">Q31a</strain>
    </source>
</reference>
<keyword evidence="1" id="KW-1003">Cell membrane</keyword>
<keyword evidence="3 6" id="KW-1133">Transmembrane helix</keyword>
<keyword evidence="2 6" id="KW-0812">Transmembrane</keyword>
<organism evidence="8 9">
    <name type="scientific">Aureliella helgolandensis</name>
    <dbReference type="NCBI Taxonomy" id="2527968"/>
    <lineage>
        <taxon>Bacteria</taxon>
        <taxon>Pseudomonadati</taxon>
        <taxon>Planctomycetota</taxon>
        <taxon>Planctomycetia</taxon>
        <taxon>Pirellulales</taxon>
        <taxon>Pirellulaceae</taxon>
        <taxon>Aureliella</taxon>
    </lineage>
</organism>
<evidence type="ECO:0000256" key="5">
    <source>
        <dbReference type="SAM" id="MobiDB-lite"/>
    </source>
</evidence>
<evidence type="ECO:0000256" key="3">
    <source>
        <dbReference type="ARBA" id="ARBA00022989"/>
    </source>
</evidence>
<accession>A0A518GFP7</accession>
<feature type="region of interest" description="Disordered" evidence="5">
    <location>
        <begin position="68"/>
        <end position="90"/>
    </location>
</feature>
<name>A0A518GFP7_9BACT</name>
<feature type="transmembrane region" description="Helical" evidence="6">
    <location>
        <begin position="38"/>
        <end position="62"/>
    </location>
</feature>
<keyword evidence="9" id="KW-1185">Reference proteome</keyword>
<dbReference type="GO" id="GO:0005886">
    <property type="term" value="C:plasma membrane"/>
    <property type="evidence" value="ECO:0007669"/>
    <property type="project" value="InterPro"/>
</dbReference>
<evidence type="ECO:0000256" key="1">
    <source>
        <dbReference type="ARBA" id="ARBA00022475"/>
    </source>
</evidence>
<dbReference type="KEGG" id="ahel:Q31a_58080"/>
<dbReference type="RefSeq" id="WP_145084784.1">
    <property type="nucleotide sequence ID" value="NZ_CP036298.1"/>
</dbReference>
<dbReference type="Proteomes" id="UP000318017">
    <property type="component" value="Chromosome"/>
</dbReference>
<sequence length="90" mass="10027">MTKFKWIVIGLLACLSLIIVFQNLEPINVQLLFVKVSMPLAAMLTITLVVGFVLGLFASAIWRMQSWRARSKKDAATRKASEGKASEEMV</sequence>
<proteinExistence type="predicted"/>
<evidence type="ECO:0000256" key="2">
    <source>
        <dbReference type="ARBA" id="ARBA00022692"/>
    </source>
</evidence>
<dbReference type="EMBL" id="CP036298">
    <property type="protein sequence ID" value="QDV27419.1"/>
    <property type="molecule type" value="Genomic_DNA"/>
</dbReference>
<dbReference type="InterPro" id="IPR010445">
    <property type="entry name" value="LapA_dom"/>
</dbReference>
<dbReference type="AlphaFoldDB" id="A0A518GFP7"/>
<gene>
    <name evidence="8" type="ORF">Q31a_58080</name>
</gene>
<keyword evidence="4 6" id="KW-0472">Membrane</keyword>
<evidence type="ECO:0000256" key="6">
    <source>
        <dbReference type="SAM" id="Phobius"/>
    </source>
</evidence>
<feature type="domain" description="Lipopolysaccharide assembly protein A" evidence="7">
    <location>
        <begin position="22"/>
        <end position="78"/>
    </location>
</feature>
<evidence type="ECO:0000259" key="7">
    <source>
        <dbReference type="Pfam" id="PF06305"/>
    </source>
</evidence>
<dbReference type="OrthoDB" id="10017318at2"/>
<evidence type="ECO:0000256" key="4">
    <source>
        <dbReference type="ARBA" id="ARBA00023136"/>
    </source>
</evidence>
<feature type="compositionally biased region" description="Basic and acidic residues" evidence="5">
    <location>
        <begin position="72"/>
        <end position="90"/>
    </location>
</feature>
<dbReference type="Pfam" id="PF06305">
    <property type="entry name" value="LapA_dom"/>
    <property type="match status" value="1"/>
</dbReference>
<evidence type="ECO:0000313" key="9">
    <source>
        <dbReference type="Proteomes" id="UP000318017"/>
    </source>
</evidence>
<evidence type="ECO:0000313" key="8">
    <source>
        <dbReference type="EMBL" id="QDV27419.1"/>
    </source>
</evidence>